<sequence>MDNKTGSAFCVNEEDITKYEWMAQLRLSTQSSKQSFLLYGRHVFGQARPTNRLRYSGNEAAEELSKKATQEGTTTNIPALRSHVKSLLQKECIIRWQTEWDNRETSRRVYNVLPKVKITPSAWQSPNIMFVTGHGPFLTYLKGFYIRNSDSCGCDDLGNPLHYATSYPLTSLYHLTKPSADSEPIWWKRVLNNNIFRTKIRRVIHVIAENEAVLFPNDGNKD</sequence>
<gene>
    <name evidence="1" type="ORF">AVEN_277_1</name>
</gene>
<keyword evidence="2" id="KW-1185">Reference proteome</keyword>
<dbReference type="Proteomes" id="UP000499080">
    <property type="component" value="Unassembled WGS sequence"/>
</dbReference>
<name>A0A4Y2CN07_ARAVE</name>
<proteinExistence type="predicted"/>
<dbReference type="EMBL" id="BGPR01000219">
    <property type="protein sequence ID" value="GBM05802.1"/>
    <property type="molecule type" value="Genomic_DNA"/>
</dbReference>
<dbReference type="OrthoDB" id="6515318at2759"/>
<protein>
    <submittedName>
        <fullName evidence="1">Uncharacterized protein</fullName>
    </submittedName>
</protein>
<accession>A0A4Y2CN07</accession>
<reference evidence="1 2" key="1">
    <citation type="journal article" date="2019" name="Sci. Rep.">
        <title>Orb-weaving spider Araneus ventricosus genome elucidates the spidroin gene catalogue.</title>
        <authorList>
            <person name="Kono N."/>
            <person name="Nakamura H."/>
            <person name="Ohtoshi R."/>
            <person name="Moran D.A.P."/>
            <person name="Shinohara A."/>
            <person name="Yoshida Y."/>
            <person name="Fujiwara M."/>
            <person name="Mori M."/>
            <person name="Tomita M."/>
            <person name="Arakawa K."/>
        </authorList>
    </citation>
    <scope>NUCLEOTIDE SEQUENCE [LARGE SCALE GENOMIC DNA]</scope>
</reference>
<evidence type="ECO:0000313" key="2">
    <source>
        <dbReference type="Proteomes" id="UP000499080"/>
    </source>
</evidence>
<dbReference type="AlphaFoldDB" id="A0A4Y2CN07"/>
<evidence type="ECO:0000313" key="1">
    <source>
        <dbReference type="EMBL" id="GBM05802.1"/>
    </source>
</evidence>
<organism evidence="1 2">
    <name type="scientific">Araneus ventricosus</name>
    <name type="common">Orbweaver spider</name>
    <name type="synonym">Epeira ventricosa</name>
    <dbReference type="NCBI Taxonomy" id="182803"/>
    <lineage>
        <taxon>Eukaryota</taxon>
        <taxon>Metazoa</taxon>
        <taxon>Ecdysozoa</taxon>
        <taxon>Arthropoda</taxon>
        <taxon>Chelicerata</taxon>
        <taxon>Arachnida</taxon>
        <taxon>Araneae</taxon>
        <taxon>Araneomorphae</taxon>
        <taxon>Entelegynae</taxon>
        <taxon>Araneoidea</taxon>
        <taxon>Araneidae</taxon>
        <taxon>Araneus</taxon>
    </lineage>
</organism>
<comment type="caution">
    <text evidence="1">The sequence shown here is derived from an EMBL/GenBank/DDBJ whole genome shotgun (WGS) entry which is preliminary data.</text>
</comment>